<gene>
    <name evidence="2" type="ORF">CF123_17820</name>
</gene>
<reference evidence="2" key="2">
    <citation type="journal article" date="2019" name="PLoS ONE">
        <title>Identification and characterization of putative Aeromonas spp. T3SS effectors.</title>
        <authorList>
            <person name="Rangel L.T."/>
            <person name="Marden J."/>
            <person name="Colston S."/>
            <person name="Setubal J.C."/>
            <person name="Graf J."/>
            <person name="Gogarten J.P."/>
        </authorList>
    </citation>
    <scope>NUCLEOTIDE SEQUENCE</scope>
    <source>
        <strain evidence="2">BAQ071013-135</strain>
    </source>
</reference>
<comment type="caution">
    <text evidence="2">The sequence shown here is derived from an EMBL/GenBank/DDBJ whole genome shotgun (WGS) entry which is preliminary data.</text>
</comment>
<dbReference type="EMBL" id="PDXJ01000025">
    <property type="protein sequence ID" value="TND51976.1"/>
    <property type="molecule type" value="Genomic_DNA"/>
</dbReference>
<dbReference type="Proteomes" id="UP000796104">
    <property type="component" value="Unassembled WGS sequence"/>
</dbReference>
<dbReference type="RefSeq" id="WP_139495177.1">
    <property type="nucleotide sequence ID" value="NZ_CAWORL010000018.1"/>
</dbReference>
<keyword evidence="1" id="KW-0175">Coiled coil</keyword>
<name>A0AAX2UNY3_AERVE</name>
<proteinExistence type="predicted"/>
<dbReference type="AlphaFoldDB" id="A0AAX2UNY3"/>
<protein>
    <submittedName>
        <fullName evidence="2">Phage tail protein</fullName>
    </submittedName>
</protein>
<reference evidence="2" key="1">
    <citation type="submission" date="2017-10" db="EMBL/GenBank/DDBJ databases">
        <authorList>
            <person name="Colston S.M."/>
            <person name="Graf J."/>
        </authorList>
    </citation>
    <scope>NUCLEOTIDE SEQUENCE</scope>
    <source>
        <strain evidence="2">BAQ071013-135</strain>
    </source>
</reference>
<sequence length="403" mass="45721">MPKKASFIQDEAGRFQTAGLSEKAFIQVFKEITRLNNKRRQDAKRTLRPGLLSRKSVQDLVRLGKKTDGTEFTVDDLKRFDKLRKQYRKRRGGQQGITYLELVARSADTRIDRASNRSGDGREVSSAQLLAVKANVLTIKVKASHVSVHQHHRVEVRLEEWDQLMADANGLDSGYQKATKQACAGRLSINCSCADHQYRYRYMATLGNYCLAPPKEFSYPKITNPNLSGLACKHVLLAARMMQSPTWYKRLSYEMAAQARRTGYGDVKRTTVYTGPDAKALARNKSKSIDAGAARAAWDKYRKNAANVAKRVSRGDEKLEKMRNQLLKTRKKHQDTKAKLREEQKANEALRRQAQQMMRDNLKMQLQAFTDAFKVAGMDANKAMEAFAKQKGITPSTLQELIK</sequence>
<evidence type="ECO:0000256" key="1">
    <source>
        <dbReference type="SAM" id="Coils"/>
    </source>
</evidence>
<organism evidence="2 3">
    <name type="scientific">Aeromonas veronii</name>
    <dbReference type="NCBI Taxonomy" id="654"/>
    <lineage>
        <taxon>Bacteria</taxon>
        <taxon>Pseudomonadati</taxon>
        <taxon>Pseudomonadota</taxon>
        <taxon>Gammaproteobacteria</taxon>
        <taxon>Aeromonadales</taxon>
        <taxon>Aeromonadaceae</taxon>
        <taxon>Aeromonas</taxon>
    </lineage>
</organism>
<feature type="coiled-coil region" evidence="1">
    <location>
        <begin position="319"/>
        <end position="367"/>
    </location>
</feature>
<evidence type="ECO:0000313" key="3">
    <source>
        <dbReference type="Proteomes" id="UP000796104"/>
    </source>
</evidence>
<evidence type="ECO:0000313" key="2">
    <source>
        <dbReference type="EMBL" id="TND51976.1"/>
    </source>
</evidence>
<accession>A0AAX2UNY3</accession>